<sequence length="516" mass="55613">MPPFTVNLAHRAQKQRPSLLTDGNHTTLNTYTRSNDGPTHLGFDDPGHIRLKDSPDVKGPLHGHSPLADARPDPGNVTIDTPVESSSTSRSCNRELDSSPSHHRSSIRGDSSNEAAKLPTGREAQPASQPVMPRHDASEFAALSISATPASLRKSSTDVQPQSKVTEIEKQTDVDLQLKAAREVFRARNKAVDETKRATTPASSAGAVDRSRPANDTNQPRSYTHIRPGTKVTAPPFSWELGAQPAAVSGPTPPPSKATAATAASPASTVVATGTNKPTPIVSPNASATSASPHVTDAAPLVTGDKNDSGGAPSRHASLGVINGEALDQVCTAHMLTEVLRAFQGQISTLAAQVASLTDERDQFKSQADEHKVVLEVARLMTVKSEKDAFQVERDQLEARLAAMQSKLDAANEDKVHAKEATLLAQSETLREGLRSQVIAFKTDFVSVKTQVQKMTPRIETLEAQDRTLANKYRQLQEKHAELQERTDRLERSNQELEGRLAKLDKLNGVRPSHNK</sequence>
<feature type="compositionally biased region" description="Low complexity" evidence="2">
    <location>
        <begin position="257"/>
        <end position="275"/>
    </location>
</feature>
<dbReference type="Proteomes" id="UP000279236">
    <property type="component" value="Unassembled WGS sequence"/>
</dbReference>
<comment type="caution">
    <text evidence="3">The sequence shown here is derived from an EMBL/GenBank/DDBJ whole genome shotgun (WGS) entry which is preliminary data.</text>
</comment>
<feature type="region of interest" description="Disordered" evidence="2">
    <location>
        <begin position="191"/>
        <end position="315"/>
    </location>
</feature>
<reference evidence="3 4" key="1">
    <citation type="submission" date="2018-11" db="EMBL/GenBank/DDBJ databases">
        <title>Genome sequence of Apiotrichum porosum DSM 27194.</title>
        <authorList>
            <person name="Aliyu H."/>
            <person name="Gorte O."/>
            <person name="Ochsenreither K."/>
        </authorList>
    </citation>
    <scope>NUCLEOTIDE SEQUENCE [LARGE SCALE GENOMIC DNA]</scope>
    <source>
        <strain evidence="3 4">DSM 27194</strain>
    </source>
</reference>
<accession>A0A427XV03</accession>
<proteinExistence type="predicted"/>
<dbReference type="GeneID" id="39592090"/>
<evidence type="ECO:0000256" key="2">
    <source>
        <dbReference type="SAM" id="MobiDB-lite"/>
    </source>
</evidence>
<keyword evidence="4" id="KW-1185">Reference proteome</keyword>
<feature type="compositionally biased region" description="Polar residues" evidence="2">
    <location>
        <begin position="276"/>
        <end position="293"/>
    </location>
</feature>
<feature type="compositionally biased region" description="Polar residues" evidence="2">
    <location>
        <begin position="15"/>
        <end position="37"/>
    </location>
</feature>
<feature type="coiled-coil region" evidence="1">
    <location>
        <begin position="347"/>
        <end position="421"/>
    </location>
</feature>
<name>A0A427XV03_9TREE</name>
<gene>
    <name evidence="3" type="ORF">EHS24_007547</name>
</gene>
<dbReference type="RefSeq" id="XP_028476797.1">
    <property type="nucleotide sequence ID" value="XM_028622904.1"/>
</dbReference>
<organism evidence="3 4">
    <name type="scientific">Apiotrichum porosum</name>
    <dbReference type="NCBI Taxonomy" id="105984"/>
    <lineage>
        <taxon>Eukaryota</taxon>
        <taxon>Fungi</taxon>
        <taxon>Dikarya</taxon>
        <taxon>Basidiomycota</taxon>
        <taxon>Agaricomycotina</taxon>
        <taxon>Tremellomycetes</taxon>
        <taxon>Trichosporonales</taxon>
        <taxon>Trichosporonaceae</taxon>
        <taxon>Apiotrichum</taxon>
    </lineage>
</organism>
<evidence type="ECO:0000256" key="1">
    <source>
        <dbReference type="SAM" id="Coils"/>
    </source>
</evidence>
<dbReference type="EMBL" id="RSCE01000005">
    <property type="protein sequence ID" value="RSH82565.1"/>
    <property type="molecule type" value="Genomic_DNA"/>
</dbReference>
<protein>
    <submittedName>
        <fullName evidence="3">Uncharacterized protein</fullName>
    </submittedName>
</protein>
<dbReference type="AlphaFoldDB" id="A0A427XV03"/>
<feature type="compositionally biased region" description="Basic and acidic residues" evidence="2">
    <location>
        <begin position="42"/>
        <end position="56"/>
    </location>
</feature>
<evidence type="ECO:0000313" key="4">
    <source>
        <dbReference type="Proteomes" id="UP000279236"/>
    </source>
</evidence>
<keyword evidence="1" id="KW-0175">Coiled coil</keyword>
<evidence type="ECO:0000313" key="3">
    <source>
        <dbReference type="EMBL" id="RSH82565.1"/>
    </source>
</evidence>
<feature type="region of interest" description="Disordered" evidence="2">
    <location>
        <begin position="1"/>
        <end position="134"/>
    </location>
</feature>
<feature type="coiled-coil region" evidence="1">
    <location>
        <begin position="459"/>
        <end position="507"/>
    </location>
</feature>